<dbReference type="OrthoDB" id="5872133at2759"/>
<reference evidence="2 3" key="1">
    <citation type="submission" date="2018-11" db="EMBL/GenBank/DDBJ databases">
        <authorList>
            <consortium name="Pathogen Informatics"/>
        </authorList>
    </citation>
    <scope>NUCLEOTIDE SEQUENCE [LARGE SCALE GENOMIC DNA]</scope>
</reference>
<proteinExistence type="predicted"/>
<dbReference type="EMBL" id="UYRV01111970">
    <property type="protein sequence ID" value="VDN27140.1"/>
    <property type="molecule type" value="Genomic_DNA"/>
</dbReference>
<evidence type="ECO:0000313" key="3">
    <source>
        <dbReference type="Proteomes" id="UP000271889"/>
    </source>
</evidence>
<dbReference type="InterPro" id="IPR052958">
    <property type="entry name" value="IFN-induced_PKR_regulator"/>
</dbReference>
<evidence type="ECO:0000313" key="2">
    <source>
        <dbReference type="EMBL" id="VDN27140.1"/>
    </source>
</evidence>
<dbReference type="InterPro" id="IPR008906">
    <property type="entry name" value="HATC_C_dom"/>
</dbReference>
<dbReference type="AlphaFoldDB" id="A0A3P7MKS6"/>
<organism evidence="2 3">
    <name type="scientific">Cylicostephanus goldi</name>
    <name type="common">Nematode worm</name>
    <dbReference type="NCBI Taxonomy" id="71465"/>
    <lineage>
        <taxon>Eukaryota</taxon>
        <taxon>Metazoa</taxon>
        <taxon>Ecdysozoa</taxon>
        <taxon>Nematoda</taxon>
        <taxon>Chromadorea</taxon>
        <taxon>Rhabditida</taxon>
        <taxon>Rhabditina</taxon>
        <taxon>Rhabditomorpha</taxon>
        <taxon>Strongyloidea</taxon>
        <taxon>Strongylidae</taxon>
        <taxon>Cylicostephanus</taxon>
    </lineage>
</organism>
<dbReference type="GO" id="GO:0046983">
    <property type="term" value="F:protein dimerization activity"/>
    <property type="evidence" value="ECO:0007669"/>
    <property type="project" value="InterPro"/>
</dbReference>
<dbReference type="Pfam" id="PF05699">
    <property type="entry name" value="Dimer_Tnp_hAT"/>
    <property type="match status" value="1"/>
</dbReference>
<sequence>MFALCLMSTTMVVAEELKTKIYDPFLTGLIDELNQRFSPHYALASKIRLLLPSLVKDTTFEDFKETFGFYEEILPHQDLTLFETEYEAWKCKWSQAPPLEDDLLQTLDGCDATFFPIIRALLQVLATLPVSTATPERSFSSLKYLKTYLRSTTTEERLTGLALLYINRQTIIDVEEVIQEFIKRNRRISFT</sequence>
<keyword evidence="3" id="KW-1185">Reference proteome</keyword>
<dbReference type="PANTHER" id="PTHR46289:SF14">
    <property type="entry name" value="DUF4371 DOMAIN-CONTAINING PROTEIN"/>
    <property type="match status" value="1"/>
</dbReference>
<name>A0A3P7MKS6_CYLGO</name>
<dbReference type="PANTHER" id="PTHR46289">
    <property type="entry name" value="52 KDA REPRESSOR OF THE INHIBITOR OF THE PROTEIN KINASE-LIKE PROTEIN-RELATED"/>
    <property type="match status" value="1"/>
</dbReference>
<feature type="domain" description="HAT C-terminal dimerisation" evidence="1">
    <location>
        <begin position="110"/>
        <end position="169"/>
    </location>
</feature>
<accession>A0A3P7MKS6</accession>
<dbReference type="Proteomes" id="UP000271889">
    <property type="component" value="Unassembled WGS sequence"/>
</dbReference>
<gene>
    <name evidence="2" type="ORF">CGOC_LOCUS10576</name>
</gene>
<protein>
    <recommendedName>
        <fullName evidence="1">HAT C-terminal dimerisation domain-containing protein</fullName>
    </recommendedName>
</protein>
<evidence type="ECO:0000259" key="1">
    <source>
        <dbReference type="Pfam" id="PF05699"/>
    </source>
</evidence>